<dbReference type="SUPFAM" id="SSF54909">
    <property type="entry name" value="Dimeric alpha+beta barrel"/>
    <property type="match status" value="1"/>
</dbReference>
<proteinExistence type="predicted"/>
<dbReference type="EMBL" id="JH719393">
    <property type="protein sequence ID" value="EJC85086.1"/>
    <property type="molecule type" value="Genomic_DNA"/>
</dbReference>
<dbReference type="EMBL" id="JH719393">
    <property type="protein sequence ID" value="EJC83320.1"/>
    <property type="molecule type" value="Genomic_DNA"/>
</dbReference>
<dbReference type="InterPro" id="IPR011008">
    <property type="entry name" value="Dimeric_a/b-barrel"/>
</dbReference>
<protein>
    <recommendedName>
        <fullName evidence="1">ABM domain-containing protein</fullName>
    </recommendedName>
</protein>
<dbReference type="Pfam" id="PF03992">
    <property type="entry name" value="ABM"/>
    <property type="match status" value="1"/>
</dbReference>
<sequence>MSIKILVQFKALAEKQVAFHAIMESVKTDLPKAPGCLSATVMQAAGNPCQYALVETWDSEARHKAHVQGLLSNGAWAKIESHLDGQPISAYFREIS</sequence>
<organism evidence="3">
    <name type="scientific">Rhizobium leguminosarum bv. trifolii WSM2297</name>
    <dbReference type="NCBI Taxonomy" id="754762"/>
    <lineage>
        <taxon>Bacteria</taxon>
        <taxon>Pseudomonadati</taxon>
        <taxon>Pseudomonadota</taxon>
        <taxon>Alphaproteobacteria</taxon>
        <taxon>Hyphomicrobiales</taxon>
        <taxon>Rhizobiaceae</taxon>
        <taxon>Rhizobium/Agrobacterium group</taxon>
        <taxon>Rhizobium</taxon>
    </lineage>
</organism>
<dbReference type="Proteomes" id="UP000005732">
    <property type="component" value="Unassembled WGS sequence"/>
</dbReference>
<evidence type="ECO:0000313" key="3">
    <source>
        <dbReference type="EMBL" id="EJC85086.1"/>
    </source>
</evidence>
<dbReference type="AlphaFoldDB" id="J0WGE7"/>
<gene>
    <name evidence="2" type="ORF">Rleg4DRAFT_5072</name>
    <name evidence="3" type="ORF">Rleg4DRAFT_6949</name>
</gene>
<evidence type="ECO:0000313" key="2">
    <source>
        <dbReference type="EMBL" id="EJC83320.1"/>
    </source>
</evidence>
<reference evidence="3" key="1">
    <citation type="submission" date="2012-02" db="EMBL/GenBank/DDBJ databases">
        <title>Improved High-Quality Draft Sequence of Rhizobium leguminosarum bv. trifolii WSM2297.</title>
        <authorList>
            <consortium name="US DOE Joint Genome Institute"/>
            <person name="Lucas S."/>
            <person name="Han J."/>
            <person name="Lapidus A."/>
            <person name="Cheng J.-F."/>
            <person name="Goodwin L."/>
            <person name="Pitluck S."/>
            <person name="Peters L."/>
            <person name="Ovchinnikova G."/>
            <person name="Zhang X."/>
            <person name="Detter J.C."/>
            <person name="Han C."/>
            <person name="Tapia R."/>
            <person name="Land M."/>
            <person name="Hauser L."/>
            <person name="Kyrpides N."/>
            <person name="Ivanova N."/>
            <person name="Pagani I."/>
            <person name="Brau L."/>
            <person name="Yates R."/>
            <person name="O'Hara G."/>
            <person name="Rui T."/>
            <person name="Howieson J."/>
            <person name="Reeve W."/>
            <person name="Woyke T."/>
        </authorList>
    </citation>
    <scope>NUCLEOTIDE SEQUENCE [LARGE SCALE GENOMIC DNA]</scope>
    <source>
        <strain evidence="3">WSM2297</strain>
    </source>
</reference>
<accession>J0WGE7</accession>
<feature type="domain" description="ABM" evidence="1">
    <location>
        <begin position="3"/>
        <end position="92"/>
    </location>
</feature>
<dbReference type="PROSITE" id="PS51725">
    <property type="entry name" value="ABM"/>
    <property type="match status" value="1"/>
</dbReference>
<dbReference type="Gene3D" id="3.30.70.100">
    <property type="match status" value="1"/>
</dbReference>
<evidence type="ECO:0000259" key="1">
    <source>
        <dbReference type="PROSITE" id="PS51725"/>
    </source>
</evidence>
<dbReference type="HOGENOM" id="CLU_191951_0_0_5"/>
<dbReference type="InterPro" id="IPR007138">
    <property type="entry name" value="ABM_dom"/>
</dbReference>
<name>J0WGE7_RHILT</name>